<dbReference type="Proteomes" id="UP000256485">
    <property type="component" value="Unassembled WGS sequence"/>
</dbReference>
<dbReference type="AlphaFoldDB" id="A0A3D9V544"/>
<protein>
    <submittedName>
        <fullName evidence="1">Uncharacterized protein</fullName>
    </submittedName>
</protein>
<accession>A0A3D9V544</accession>
<comment type="caution">
    <text evidence="1">The sequence shown here is derived from an EMBL/GenBank/DDBJ whole genome shotgun (WGS) entry which is preliminary data.</text>
</comment>
<gene>
    <name evidence="1" type="ORF">DFJ64_2064</name>
</gene>
<name>A0A3D9V544_THECX</name>
<reference evidence="1 2" key="1">
    <citation type="submission" date="2018-08" db="EMBL/GenBank/DDBJ databases">
        <title>Sequencing the genomes of 1000 actinobacteria strains.</title>
        <authorList>
            <person name="Klenk H.-P."/>
        </authorList>
    </citation>
    <scope>NUCLEOTIDE SEQUENCE [LARGE SCALE GENOMIC DNA]</scope>
    <source>
        <strain evidence="1 2">DSM 22891</strain>
    </source>
</reference>
<dbReference type="RefSeq" id="WP_115850251.1">
    <property type="nucleotide sequence ID" value="NZ_QTUC01000001.1"/>
</dbReference>
<evidence type="ECO:0000313" key="2">
    <source>
        <dbReference type="Proteomes" id="UP000256485"/>
    </source>
</evidence>
<dbReference type="EMBL" id="QTUC01000001">
    <property type="protein sequence ID" value="REF36647.1"/>
    <property type="molecule type" value="Genomic_DNA"/>
</dbReference>
<keyword evidence="2" id="KW-1185">Reference proteome</keyword>
<evidence type="ECO:0000313" key="1">
    <source>
        <dbReference type="EMBL" id="REF36647.1"/>
    </source>
</evidence>
<sequence length="154" mass="15970">MKAALAAAREAYAAATDALARAEEAARAVGLDVDQSDEPVRELRAQRIRIVEPDGTTRMLIGNSTIASIAPTRGEDQEHPGRGTFGGILFCNDEGTEAGGLIYAGHRNNGKPSQLGLWTAEGAVKITATAADGTDHTLFSSEATHNGAPTAPAM</sequence>
<dbReference type="OrthoDB" id="1349101at2"/>
<proteinExistence type="predicted"/>
<organism evidence="1 2">
    <name type="scientific">Thermasporomyces composti</name>
    <dbReference type="NCBI Taxonomy" id="696763"/>
    <lineage>
        <taxon>Bacteria</taxon>
        <taxon>Bacillati</taxon>
        <taxon>Actinomycetota</taxon>
        <taxon>Actinomycetes</taxon>
        <taxon>Propionibacteriales</taxon>
        <taxon>Nocardioidaceae</taxon>
        <taxon>Thermasporomyces</taxon>
    </lineage>
</organism>